<evidence type="ECO:0000256" key="1">
    <source>
        <dbReference type="RuleBase" id="RU369096"/>
    </source>
</evidence>
<feature type="compositionally biased region" description="Basic and acidic residues" evidence="2">
    <location>
        <begin position="237"/>
        <end position="312"/>
    </location>
</feature>
<dbReference type="GO" id="GO:0000398">
    <property type="term" value="P:mRNA splicing, via spliceosome"/>
    <property type="evidence" value="ECO:0007669"/>
    <property type="project" value="UniProtKB-UniRule"/>
</dbReference>
<dbReference type="InterPro" id="IPR041994">
    <property type="entry name" value="GPKOW_KOW2"/>
</dbReference>
<gene>
    <name evidence="3" type="primary">gpkow</name>
</gene>
<comment type="subcellular location">
    <subcellularLocation>
        <location evidence="1">Nucleus</location>
    </subcellularLocation>
</comment>
<dbReference type="PANTHER" id="PTHR15818:SF2">
    <property type="entry name" value="G-PATCH DOMAIN AND KOW MOTIFS-CONTAINING PROTEIN"/>
    <property type="match status" value="1"/>
</dbReference>
<dbReference type="PANTHER" id="PTHR15818">
    <property type="entry name" value="G PATCH AND KOW-CONTAINING"/>
    <property type="match status" value="1"/>
</dbReference>
<reference evidence="3" key="1">
    <citation type="submission" date="2025-08" db="UniProtKB">
        <authorList>
            <consortium name="Ensembl"/>
        </authorList>
    </citation>
    <scope>IDENTIFICATION</scope>
</reference>
<feature type="region of interest" description="Disordered" evidence="2">
    <location>
        <begin position="83"/>
        <end position="110"/>
    </location>
</feature>
<dbReference type="Gene3D" id="2.30.30.30">
    <property type="match status" value="1"/>
</dbReference>
<accession>A0A672TGN9</accession>
<evidence type="ECO:0000256" key="2">
    <source>
        <dbReference type="SAM" id="MobiDB-lite"/>
    </source>
</evidence>
<dbReference type="Gene3D" id="2.30.30.140">
    <property type="match status" value="1"/>
</dbReference>
<keyword evidence="4" id="KW-1185">Reference proteome</keyword>
<sequence length="437" mass="50809">MASPERHQERESLRDNISQDDGGKKSGPISFGFSKTLSKVKSGKAEERDYLVEVEGKELKGTKPVEKPKELVIPLIHKNRWYRQDAEREDKSRDPSQQEQEQEQDTVESQAVKELIEESQKHQERWKNGSQMDPNFAIPLLMQNQAPQGFEDGDKVKVDLRPEASLLFSAGLSRNECCFSAWKYALHIILHIIKLLNIEGVDPDNARVIVKLAIGGKTATIIQHSLKLVSRKEYDKNSKDLSRLSKAHKDKEREKEREQQREREERLNGKDVRGKTDRVREREKDRERDQKKRKPRESSTDREKPPPAKEPRPSPPAPSWLQRDLHVRFIDKAFKGGKYYNSKMRVEDVLTPHTCVCRTEEGRLLDDIRQKMLETIVPKNDSDYIMVVLGEHRGQVGRILKRDREKCRAMVQLDRYEEQVFTLDYDAICHYVGGTEH</sequence>
<dbReference type="Proteomes" id="UP000472262">
    <property type="component" value="Unassembled WGS sequence"/>
</dbReference>
<dbReference type="AlphaFoldDB" id="A0A672TGN9"/>
<comment type="function">
    <text evidence="1">RNA-binding protein involved in pre-mRNA splicing.</text>
</comment>
<dbReference type="InterPro" id="IPR045166">
    <property type="entry name" value="Spp2-like"/>
</dbReference>
<evidence type="ECO:0000313" key="3">
    <source>
        <dbReference type="Ensembl" id="ENSSGRP00000112876.1"/>
    </source>
</evidence>
<feature type="region of interest" description="Disordered" evidence="2">
    <location>
        <begin position="1"/>
        <end position="47"/>
    </location>
</feature>
<keyword evidence="1" id="KW-0507">mRNA processing</keyword>
<dbReference type="GO" id="GO:0005681">
    <property type="term" value="C:spliceosomal complex"/>
    <property type="evidence" value="ECO:0007669"/>
    <property type="project" value="TreeGrafter"/>
</dbReference>
<feature type="compositionally biased region" description="Basic and acidic residues" evidence="2">
    <location>
        <begin position="1"/>
        <end position="14"/>
    </location>
</feature>
<keyword evidence="1" id="KW-0508">mRNA splicing</keyword>
<name>A0A672TGN9_SINGR</name>
<feature type="region of interest" description="Disordered" evidence="2">
    <location>
        <begin position="237"/>
        <end position="322"/>
    </location>
</feature>
<comment type="similarity">
    <text evidence="1">Belongs to the MOS2 family.</text>
</comment>
<evidence type="ECO:0000313" key="4">
    <source>
        <dbReference type="Proteomes" id="UP000472262"/>
    </source>
</evidence>
<dbReference type="OMA" id="NECCFSA"/>
<dbReference type="InterPro" id="IPR014722">
    <property type="entry name" value="Rib_uL2_dom2"/>
</dbReference>
<feature type="compositionally biased region" description="Basic and acidic residues" evidence="2">
    <location>
        <begin position="83"/>
        <end position="96"/>
    </location>
</feature>
<dbReference type="CDD" id="cd13153">
    <property type="entry name" value="KOW_GPKOW_B"/>
    <property type="match status" value="1"/>
</dbReference>
<proteinExistence type="inferred from homology"/>
<dbReference type="Pfam" id="PF25088">
    <property type="entry name" value="GPKOW_C"/>
    <property type="match status" value="1"/>
</dbReference>
<protein>
    <recommendedName>
        <fullName evidence="1">G-patch domain and KOW motifs-containing protein</fullName>
    </recommendedName>
</protein>
<reference evidence="3" key="2">
    <citation type="submission" date="2025-09" db="UniProtKB">
        <authorList>
            <consortium name="Ensembl"/>
        </authorList>
    </citation>
    <scope>IDENTIFICATION</scope>
</reference>
<dbReference type="Ensembl" id="ENSSGRT00000119882.1">
    <property type="protein sequence ID" value="ENSSGRP00000112876.1"/>
    <property type="gene ID" value="ENSSGRG00000055473.1"/>
</dbReference>
<keyword evidence="1" id="KW-0539">Nucleus</keyword>
<dbReference type="InParanoid" id="A0A672TGN9"/>
<organism evidence="3 4">
    <name type="scientific">Sinocyclocheilus grahami</name>
    <name type="common">Dianchi golden-line fish</name>
    <name type="synonym">Barbus grahami</name>
    <dbReference type="NCBI Taxonomy" id="75366"/>
    <lineage>
        <taxon>Eukaryota</taxon>
        <taxon>Metazoa</taxon>
        <taxon>Chordata</taxon>
        <taxon>Craniata</taxon>
        <taxon>Vertebrata</taxon>
        <taxon>Euteleostomi</taxon>
        <taxon>Actinopterygii</taxon>
        <taxon>Neopterygii</taxon>
        <taxon>Teleostei</taxon>
        <taxon>Ostariophysi</taxon>
        <taxon>Cypriniformes</taxon>
        <taxon>Cyprinidae</taxon>
        <taxon>Cyprininae</taxon>
        <taxon>Sinocyclocheilus</taxon>
    </lineage>
</organism>